<evidence type="ECO:0000313" key="3">
    <source>
        <dbReference type="Proteomes" id="UP000000844"/>
    </source>
</evidence>
<accession>D3PZB3</accession>
<evidence type="ECO:0000313" key="2">
    <source>
        <dbReference type="EMBL" id="ADD41587.1"/>
    </source>
</evidence>
<keyword evidence="3" id="KW-1185">Reference proteome</keyword>
<dbReference type="Pfam" id="PF07510">
    <property type="entry name" value="GmrSD_C"/>
    <property type="match status" value="1"/>
</dbReference>
<dbReference type="KEGG" id="sna:Snas_1891"/>
<reference evidence="2 3" key="1">
    <citation type="journal article" date="2009" name="Stand. Genomic Sci.">
        <title>Complete genome sequence of Stackebrandtia nassauensis type strain (LLR-40K-21).</title>
        <authorList>
            <person name="Munk C."/>
            <person name="Lapidus A."/>
            <person name="Copeland A."/>
            <person name="Jando M."/>
            <person name="Mayilraj S."/>
            <person name="Glavina Del Rio T."/>
            <person name="Nolan M."/>
            <person name="Chen F."/>
            <person name="Lucas S."/>
            <person name="Tice H."/>
            <person name="Cheng J.F."/>
            <person name="Han C."/>
            <person name="Detter J.C."/>
            <person name="Bruce D."/>
            <person name="Goodwin L."/>
            <person name="Chain P."/>
            <person name="Pitluck S."/>
            <person name="Goker M."/>
            <person name="Ovchinikova G."/>
            <person name="Pati A."/>
            <person name="Ivanova N."/>
            <person name="Mavromatis K."/>
            <person name="Chen A."/>
            <person name="Palaniappan K."/>
            <person name="Land M."/>
            <person name="Hauser L."/>
            <person name="Chang Y.J."/>
            <person name="Jeffries C.D."/>
            <person name="Bristow J."/>
            <person name="Eisen J.A."/>
            <person name="Markowitz V."/>
            <person name="Hugenholtz P."/>
            <person name="Kyrpides N.C."/>
            <person name="Klenk H.P."/>
        </authorList>
    </citation>
    <scope>NUCLEOTIDE SEQUENCE [LARGE SCALE GENOMIC DNA]</scope>
    <source>
        <strain evidence="3">DSM 44728 / CIP 108903 / NRRL B-16338 / NBRC 102104 / LLR-40K-21</strain>
    </source>
</reference>
<protein>
    <recommendedName>
        <fullName evidence="1">GmrSD restriction endonucleases C-terminal domain-containing protein</fullName>
    </recommendedName>
</protein>
<organism evidence="2 3">
    <name type="scientific">Stackebrandtia nassauensis (strain DSM 44728 / CIP 108903 / NRRL B-16338 / NBRC 102104 / LLR-40K-21)</name>
    <dbReference type="NCBI Taxonomy" id="446470"/>
    <lineage>
        <taxon>Bacteria</taxon>
        <taxon>Bacillati</taxon>
        <taxon>Actinomycetota</taxon>
        <taxon>Actinomycetes</taxon>
        <taxon>Glycomycetales</taxon>
        <taxon>Glycomycetaceae</taxon>
        <taxon>Stackebrandtia</taxon>
    </lineage>
</organism>
<name>D3PZB3_STANL</name>
<gene>
    <name evidence="2" type="ordered locus">Snas_1891</name>
</gene>
<dbReference type="eggNOG" id="COG2356">
    <property type="taxonomic scope" value="Bacteria"/>
</dbReference>
<evidence type="ECO:0000259" key="1">
    <source>
        <dbReference type="Pfam" id="PF07510"/>
    </source>
</evidence>
<feature type="domain" description="GmrSD restriction endonucleases C-terminal" evidence="1">
    <location>
        <begin position="105"/>
        <end position="210"/>
    </location>
</feature>
<dbReference type="HOGENOM" id="CLU_043034_3_1_11"/>
<dbReference type="InterPro" id="IPR011089">
    <property type="entry name" value="GmrSD_C"/>
</dbReference>
<dbReference type="STRING" id="446470.Snas_1891"/>
<dbReference type="EMBL" id="CP001778">
    <property type="protein sequence ID" value="ADD41587.1"/>
    <property type="molecule type" value="Genomic_DNA"/>
</dbReference>
<dbReference type="AlphaFoldDB" id="D3PZB3"/>
<sequence length="219" mass="23804">MPGTARLPRRILIGFMVSVFVFAALAIAWPSPAAAIPANIPSKSVIQSELNGLSVASEGSMTGYSRDKFPHWVTISGSCNARETILKRDADYVTVGSDCYPTSGKWYSQWDGVVKTVASEVSIDHQVPLAEAWRSGASSWTTAKRQDFANDVVGTELIAVTATVNSSKGDKDPSAWKPPRTGAYCLYAKMWIHAKHKWGLKLQSAEKTALQSMLNTCSY</sequence>
<dbReference type="PANTHER" id="PTHR24094">
    <property type="entry name" value="SECRETED PROTEIN"/>
    <property type="match status" value="1"/>
</dbReference>
<proteinExistence type="predicted"/>
<dbReference type="PANTHER" id="PTHR24094:SF15">
    <property type="entry name" value="AMP-DEPENDENT SYNTHETASE_LIGASE DOMAIN-CONTAINING PROTEIN-RELATED"/>
    <property type="match status" value="1"/>
</dbReference>
<dbReference type="Proteomes" id="UP000000844">
    <property type="component" value="Chromosome"/>
</dbReference>